<proteinExistence type="predicted"/>
<evidence type="ECO:0000313" key="2">
    <source>
        <dbReference type="Proteomes" id="UP000028045"/>
    </source>
</evidence>
<evidence type="ECO:0000313" key="1">
    <source>
        <dbReference type="EMBL" id="KEY71422.1"/>
    </source>
</evidence>
<keyword evidence="2" id="KW-1185">Reference proteome</keyword>
<dbReference type="AlphaFoldDB" id="A0A084B1J3"/>
<sequence>MVFSHSQDGTGCSLQKAADASRARTLQASGLHAEQTDPVLLVTHSAHKEAWICWLAATARVGAAPIAVTGIGTLASPAATWVLREPSAGPSHKMAYFIPFKVDVFARWRIRHSYQWIFVNKYPATTALRTAFFCLHVVDESRGLLRHNASRKAHVASDFGTIQNTAHLPYGYLQLATALIPPRTAAVESYLP</sequence>
<dbReference type="Proteomes" id="UP000028045">
    <property type="component" value="Unassembled WGS sequence"/>
</dbReference>
<protein>
    <submittedName>
        <fullName evidence="1">Uncharacterized protein</fullName>
    </submittedName>
</protein>
<accession>A0A084B1J3</accession>
<reference evidence="1 2" key="1">
    <citation type="journal article" date="2014" name="BMC Genomics">
        <title>Comparative genome sequencing reveals chemotype-specific gene clusters in the toxigenic black mold Stachybotrys.</title>
        <authorList>
            <person name="Semeiks J."/>
            <person name="Borek D."/>
            <person name="Otwinowski Z."/>
            <person name="Grishin N.V."/>
        </authorList>
    </citation>
    <scope>NUCLEOTIDE SEQUENCE [LARGE SCALE GENOMIC DNA]</scope>
    <source>
        <strain evidence="2">CBS 109288 / IBT 7711</strain>
    </source>
</reference>
<dbReference type="HOGENOM" id="CLU_1416020_0_0_1"/>
<organism evidence="1 2">
    <name type="scientific">Stachybotrys chartarum (strain CBS 109288 / IBT 7711)</name>
    <name type="common">Toxic black mold</name>
    <name type="synonym">Stilbospora chartarum</name>
    <dbReference type="NCBI Taxonomy" id="1280523"/>
    <lineage>
        <taxon>Eukaryota</taxon>
        <taxon>Fungi</taxon>
        <taxon>Dikarya</taxon>
        <taxon>Ascomycota</taxon>
        <taxon>Pezizomycotina</taxon>
        <taxon>Sordariomycetes</taxon>
        <taxon>Hypocreomycetidae</taxon>
        <taxon>Hypocreales</taxon>
        <taxon>Stachybotryaceae</taxon>
        <taxon>Stachybotrys</taxon>
    </lineage>
</organism>
<gene>
    <name evidence="1" type="ORF">S7711_10975</name>
</gene>
<name>A0A084B1J3_STACB</name>
<dbReference type="EMBL" id="KL648298">
    <property type="protein sequence ID" value="KEY71422.1"/>
    <property type="molecule type" value="Genomic_DNA"/>
</dbReference>